<feature type="region of interest" description="Disordered" evidence="1">
    <location>
        <begin position="108"/>
        <end position="131"/>
    </location>
</feature>
<reference evidence="2" key="1">
    <citation type="journal article" date="2020" name="Plant Biotechnol. J.">
        <title>The pomegranate (Punica granatum L.) draft genome dissects genetic divergence between soft- and hard-seeded cultivars.</title>
        <authorList>
            <person name="Luo X."/>
            <person name="Li H."/>
            <person name="Wu Z."/>
            <person name="Yao W."/>
            <person name="Zhao P."/>
            <person name="Cao D."/>
            <person name="Yu H."/>
            <person name="Li K."/>
            <person name="Poudel K."/>
            <person name="Zhao D."/>
            <person name="Zhang F."/>
            <person name="Xia X."/>
            <person name="Chen L."/>
            <person name="Wang Q."/>
            <person name="Jing D."/>
            <person name="Cao S."/>
        </authorList>
    </citation>
    <scope>NUCLEOTIDE SEQUENCE [LARGE SCALE GENOMIC DNA]</scope>
    <source>
        <strain evidence="2">cv. Tunisia</strain>
    </source>
</reference>
<name>A0A6P8D6R4_PUNGR</name>
<protein>
    <submittedName>
        <fullName evidence="3">Uncharacterized protein LOC116204322</fullName>
    </submittedName>
</protein>
<evidence type="ECO:0000313" key="2">
    <source>
        <dbReference type="Proteomes" id="UP000515151"/>
    </source>
</evidence>
<accession>A0A6P8D6R4</accession>
<dbReference type="PANTHER" id="PTHR33785:SF12">
    <property type="entry name" value="DUF1685 FAMILY PROTEIN"/>
    <property type="match status" value="1"/>
</dbReference>
<dbReference type="AlphaFoldDB" id="A0A6P8D6R4"/>
<dbReference type="Proteomes" id="UP000515151">
    <property type="component" value="Chromosome 4"/>
</dbReference>
<dbReference type="OrthoDB" id="1911878at2759"/>
<dbReference type="PANTHER" id="PTHR33785">
    <property type="entry name" value="OS06G0550800 PROTEIN"/>
    <property type="match status" value="1"/>
</dbReference>
<keyword evidence="2" id="KW-1185">Reference proteome</keyword>
<sequence length="182" mass="20269">MEHAEAIVSLLDSCWFEQEIFAKRAPTSSSGSIVLDRDQEVTERSSESRIEEITRVSSALSRSMSDQLSLRASLLSDSPSPNSVLRPLAHLHPVESGKEISEEALSGFQKQGTGVSVNSRQSKRWDDRRRMKNKKALSKSLSDLEFEELKGFMDLGGQGRGLKVSKGALVLMMRVLQEQLYV</sequence>
<dbReference type="GeneID" id="116204322"/>
<organism evidence="2 3">
    <name type="scientific">Punica granatum</name>
    <name type="common">Pomegranate</name>
    <dbReference type="NCBI Taxonomy" id="22663"/>
    <lineage>
        <taxon>Eukaryota</taxon>
        <taxon>Viridiplantae</taxon>
        <taxon>Streptophyta</taxon>
        <taxon>Embryophyta</taxon>
        <taxon>Tracheophyta</taxon>
        <taxon>Spermatophyta</taxon>
        <taxon>Magnoliopsida</taxon>
        <taxon>eudicotyledons</taxon>
        <taxon>Gunneridae</taxon>
        <taxon>Pentapetalae</taxon>
        <taxon>rosids</taxon>
        <taxon>malvids</taxon>
        <taxon>Myrtales</taxon>
        <taxon>Lythraceae</taxon>
        <taxon>Punica</taxon>
    </lineage>
</organism>
<evidence type="ECO:0000313" key="3">
    <source>
        <dbReference type="RefSeq" id="XP_031392270.1"/>
    </source>
</evidence>
<reference evidence="3" key="2">
    <citation type="submission" date="2025-08" db="UniProtKB">
        <authorList>
            <consortium name="RefSeq"/>
        </authorList>
    </citation>
    <scope>IDENTIFICATION</scope>
    <source>
        <tissue evidence="3">Leaf</tissue>
    </source>
</reference>
<gene>
    <name evidence="3" type="primary">LOC116204322</name>
</gene>
<evidence type="ECO:0000256" key="1">
    <source>
        <dbReference type="SAM" id="MobiDB-lite"/>
    </source>
</evidence>
<feature type="compositionally biased region" description="Polar residues" evidence="1">
    <location>
        <begin position="108"/>
        <end position="120"/>
    </location>
</feature>
<dbReference type="RefSeq" id="XP_031392270.1">
    <property type="nucleotide sequence ID" value="XM_031536410.1"/>
</dbReference>
<proteinExistence type="predicted"/>